<dbReference type="InterPro" id="IPR007726">
    <property type="entry name" value="SS18_N"/>
</dbReference>
<evidence type="ECO:0000313" key="4">
    <source>
        <dbReference type="EMBL" id="KAK1376125.1"/>
    </source>
</evidence>
<organism evidence="4 5">
    <name type="scientific">Heracleum sosnowskyi</name>
    <dbReference type="NCBI Taxonomy" id="360622"/>
    <lineage>
        <taxon>Eukaryota</taxon>
        <taxon>Viridiplantae</taxon>
        <taxon>Streptophyta</taxon>
        <taxon>Embryophyta</taxon>
        <taxon>Tracheophyta</taxon>
        <taxon>Spermatophyta</taxon>
        <taxon>Magnoliopsida</taxon>
        <taxon>eudicotyledons</taxon>
        <taxon>Gunneridae</taxon>
        <taxon>Pentapetalae</taxon>
        <taxon>asterids</taxon>
        <taxon>campanulids</taxon>
        <taxon>Apiales</taxon>
        <taxon>Apiaceae</taxon>
        <taxon>Apioideae</taxon>
        <taxon>apioid superclade</taxon>
        <taxon>Tordylieae</taxon>
        <taxon>Tordyliinae</taxon>
        <taxon>Heracleum</taxon>
    </lineage>
</organism>
<reference evidence="4" key="1">
    <citation type="submission" date="2023-02" db="EMBL/GenBank/DDBJ databases">
        <title>Genome of toxic invasive species Heracleum sosnowskyi carries increased number of genes despite the absence of recent whole-genome duplications.</title>
        <authorList>
            <person name="Schelkunov M."/>
            <person name="Shtratnikova V."/>
            <person name="Makarenko M."/>
            <person name="Klepikova A."/>
            <person name="Omelchenko D."/>
            <person name="Novikova G."/>
            <person name="Obukhova E."/>
            <person name="Bogdanov V."/>
            <person name="Penin A."/>
            <person name="Logacheva M."/>
        </authorList>
    </citation>
    <scope>NUCLEOTIDE SEQUENCE</scope>
    <source>
        <strain evidence="4">Hsosn_3</strain>
        <tissue evidence="4">Leaf</tissue>
    </source>
</reference>
<dbReference type="EMBL" id="JAUIZM010000007">
    <property type="protein sequence ID" value="KAK1376125.1"/>
    <property type="molecule type" value="Genomic_DNA"/>
</dbReference>
<evidence type="ECO:0000256" key="1">
    <source>
        <dbReference type="ARBA" id="ARBA00007945"/>
    </source>
</evidence>
<dbReference type="Pfam" id="PF05030">
    <property type="entry name" value="SSXT"/>
    <property type="match status" value="1"/>
</dbReference>
<dbReference type="AlphaFoldDB" id="A0AAD8MHE9"/>
<name>A0AAD8MHE9_9APIA</name>
<feature type="domain" description="SS18 N-terminal" evidence="3">
    <location>
        <begin position="19"/>
        <end position="73"/>
    </location>
</feature>
<reference evidence="4" key="2">
    <citation type="submission" date="2023-05" db="EMBL/GenBank/DDBJ databases">
        <authorList>
            <person name="Schelkunov M.I."/>
        </authorList>
    </citation>
    <scope>NUCLEOTIDE SEQUENCE</scope>
    <source>
        <strain evidence="4">Hsosn_3</strain>
        <tissue evidence="4">Leaf</tissue>
    </source>
</reference>
<comment type="similarity">
    <text evidence="1">Belongs to the SS18 family.</text>
</comment>
<sequence length="219" mass="23193">MQQQQQQAQPMMPSFPQSNITTEQIQKYLDDNKKLILAIMDNQNLGKLTDCAHYQTLLQKNLMYLAAIADAQPQGPMIPTQMAPHPMMQPGGFYMQPPQAAAAVPQQQPVYTPKGPLQFNTPHTMQDLQQQKILQHHAQGGLPGPSGTRSVGPNNSTNPIHMDASRGGGDGGSLAEAKTPSKVRGGGSKQDGSEGARVPSASGARSSATGKGSGDGEAK</sequence>
<feature type="compositionally biased region" description="Polar residues" evidence="2">
    <location>
        <begin position="147"/>
        <end position="159"/>
    </location>
</feature>
<comment type="caution">
    <text evidence="4">The sequence shown here is derived from an EMBL/GenBank/DDBJ whole genome shotgun (WGS) entry which is preliminary data.</text>
</comment>
<dbReference type="Proteomes" id="UP001237642">
    <property type="component" value="Unassembled WGS sequence"/>
</dbReference>
<feature type="region of interest" description="Disordered" evidence="2">
    <location>
        <begin position="138"/>
        <end position="219"/>
    </location>
</feature>
<gene>
    <name evidence="4" type="ORF">POM88_032318</name>
</gene>
<evidence type="ECO:0000313" key="5">
    <source>
        <dbReference type="Proteomes" id="UP001237642"/>
    </source>
</evidence>
<evidence type="ECO:0000259" key="3">
    <source>
        <dbReference type="Pfam" id="PF05030"/>
    </source>
</evidence>
<protein>
    <submittedName>
        <fullName evidence="4">GRF1-interacting factor 3</fullName>
    </submittedName>
</protein>
<proteinExistence type="inferred from homology"/>
<keyword evidence="5" id="KW-1185">Reference proteome</keyword>
<accession>A0AAD8MHE9</accession>
<evidence type="ECO:0000256" key="2">
    <source>
        <dbReference type="SAM" id="MobiDB-lite"/>
    </source>
</evidence>